<reference evidence="4" key="1">
    <citation type="journal article" date="2019" name="Int. J. Syst. Evol. Microbiol.">
        <title>The Global Catalogue of Microorganisms (GCM) 10K type strain sequencing project: providing services to taxonomists for standard genome sequencing and annotation.</title>
        <authorList>
            <consortium name="The Broad Institute Genomics Platform"/>
            <consortium name="The Broad Institute Genome Sequencing Center for Infectious Disease"/>
            <person name="Wu L."/>
            <person name="Ma J."/>
        </authorList>
    </citation>
    <scope>NUCLEOTIDE SEQUENCE [LARGE SCALE GENOMIC DNA]</scope>
    <source>
        <strain evidence="4">JCM 15478</strain>
    </source>
</reference>
<dbReference type="InterPro" id="IPR009003">
    <property type="entry name" value="Peptidase_S1_PA"/>
</dbReference>
<dbReference type="EMBL" id="BAAAPE010000011">
    <property type="protein sequence ID" value="GAA2084032.1"/>
    <property type="molecule type" value="Genomic_DNA"/>
</dbReference>
<feature type="domain" description="Novel STAND NTPase 5" evidence="2">
    <location>
        <begin position="270"/>
        <end position="377"/>
    </location>
</feature>
<dbReference type="SMART" id="SM00028">
    <property type="entry name" value="TPR"/>
    <property type="match status" value="5"/>
</dbReference>
<dbReference type="InterPro" id="IPR011990">
    <property type="entry name" value="TPR-like_helical_dom_sf"/>
</dbReference>
<evidence type="ECO:0000259" key="2">
    <source>
        <dbReference type="Pfam" id="PF25199"/>
    </source>
</evidence>
<dbReference type="PANTHER" id="PTHR19959:SF119">
    <property type="entry name" value="FUNGAL LIPASE-LIKE DOMAIN-CONTAINING PROTEIN"/>
    <property type="match status" value="1"/>
</dbReference>
<dbReference type="InterPro" id="IPR027417">
    <property type="entry name" value="P-loop_NTPase"/>
</dbReference>
<proteinExistence type="predicted"/>
<name>A0ABP5HPY6_9ACTN</name>
<dbReference type="Proteomes" id="UP001500016">
    <property type="component" value="Unassembled WGS sequence"/>
</dbReference>
<feature type="compositionally biased region" description="Basic residues" evidence="1">
    <location>
        <begin position="1383"/>
        <end position="1397"/>
    </location>
</feature>
<dbReference type="InterPro" id="IPR019734">
    <property type="entry name" value="TPR_rpt"/>
</dbReference>
<dbReference type="Gene3D" id="3.40.50.300">
    <property type="entry name" value="P-loop containing nucleotide triphosphate hydrolases"/>
    <property type="match status" value="1"/>
</dbReference>
<evidence type="ECO:0000256" key="1">
    <source>
        <dbReference type="SAM" id="MobiDB-lite"/>
    </source>
</evidence>
<gene>
    <name evidence="3" type="ORF">GCM10009801_44890</name>
</gene>
<accession>A0ABP5HPY6</accession>
<comment type="caution">
    <text evidence="3">The sequence shown here is derived from an EMBL/GenBank/DDBJ whole genome shotgun (WGS) entry which is preliminary data.</text>
</comment>
<dbReference type="PANTHER" id="PTHR19959">
    <property type="entry name" value="KINESIN LIGHT CHAIN"/>
    <property type="match status" value="1"/>
</dbReference>
<dbReference type="SUPFAM" id="SSF50494">
    <property type="entry name" value="Trypsin-like serine proteases"/>
    <property type="match status" value="1"/>
</dbReference>
<dbReference type="Pfam" id="PF25199">
    <property type="entry name" value="nSTAND_NTPase5"/>
    <property type="match status" value="1"/>
</dbReference>
<keyword evidence="4" id="KW-1185">Reference proteome</keyword>
<sequence length="1397" mass="149969">MQLDRIVAVEGIAGGRRLRRASGYALTPTAVLTSAHPVPAPGGCVTVYQPGRSETYEAEVRWRGTPGSRDDAALLCLTDPQHPLPGVSSDPARWGRLVTRAPDVPCRTGGVPDVVQRRERPVDTFTPAGLLTAGDRHVGNRYVMRVDLPPQEHGNRDEDRTPWSGLSGGALTSGDLILGVVAADPAGWGGSRLEAVPAWVLFRDETFRTALEDCGAVPSSGIPHVLEPAEWQHLAARAGRVRTPSALLWADRAIVPFRGRSEQLARLRAWCEEPDAGVHLLYGSGGQGKTRLAYELTRRLAATGAWTVLWLRQDASAEAVRALREAARPTLVVVDYAEARPDQLDALCEAAELREEDAAFKVLLTARTAGDWWQRAAGTSRAAGELLSGATTSELGPLHLEATARAEAYREAVDAFARTLPALKGLDTTDWTRAAATLAKRLSSGTPGSPAATGPLGPAGLEHALTLGMTALVDLLDAGLGSADTDAPAGRSVEARLLDHESRYWDALAEARGLLPVSLTRDTLADALAVGQLAGADDGEQAYALLRSVPTLADQPQDRIAAVCGWLGDVCPVPETTGTGPYGALLPDRLAEYHIGRRLIRQPSLAVAALRSLDEKRRTTLLTRYARVAAHLDFRSRLGPALTSLCTEHGDALLESAIDAATRVEDADPLKTGLLTLLTHQELSLQRLIDLQERVPRITENLAEVGCAAGERLMKEVAESDGSGLEGVSAQGVLAAMLSFTGRLMQVGRYADCLEFTERLIQMLSLPGRPLDTGEHQLALAQAHNGLSTVLRNLGREEEALAAAQRSLDLHRTYAEGHPGTSARHLAVALTNYANRLGERGEHATAARHQEEAIALLRPLAAEDPYDFLGELARSLTNLAAERYGLGEHARAIEAAGKADELYRELRELRSDGYRVADALNSELLGTAYLMTGQGEKAVAAFTRGVAHLRAGRVSDGAHPDRPLGRLLGRLVTAHVAAGHTEAAREAARTYLEHREVRTESDEAAGFDAPAGWAGQDDVEHVLLKSLARSVLAADAGASGPEPVELAGRAAELARTGLQPGTPPEEQQAAARELETMAEEAMARDEHAGAAEMLSAALGMDRARLKPGPPGTMLHLAQDVRTEVARRIVLLARAETGRGDFERADRAVDEALNLLDGASVAVHRLRAEAYAARAEARTRGGQPVLGIDARRAAVRTWKKLAKQEAAYLPLLAEQHEKLARDYQRCDEEALAEEQLANALAVLRRVRRKDPESMRELLIGVLNSYALGMARAGELARAVPLQAEAVALLRTQQATADANPLDLPGMLTNLCRMHYWSGELERAVTVADEAIQLLGDSALAGDENMRRQLGEARAVRAYGRARLTSETDPALSEGGEPPAPTRFGTHRRGFPRQGRRRS</sequence>
<feature type="region of interest" description="Disordered" evidence="1">
    <location>
        <begin position="1360"/>
        <end position="1397"/>
    </location>
</feature>
<dbReference type="SUPFAM" id="SSF52540">
    <property type="entry name" value="P-loop containing nucleoside triphosphate hydrolases"/>
    <property type="match status" value="1"/>
</dbReference>
<dbReference type="InterPro" id="IPR057574">
    <property type="entry name" value="nSTAND_NTPase5_dom"/>
</dbReference>
<dbReference type="Gene3D" id="1.25.40.10">
    <property type="entry name" value="Tetratricopeptide repeat domain"/>
    <property type="match status" value="3"/>
</dbReference>
<dbReference type="SUPFAM" id="SSF48452">
    <property type="entry name" value="TPR-like"/>
    <property type="match status" value="2"/>
</dbReference>
<organism evidence="3 4">
    <name type="scientific">Streptomyces albiaxialis</name>
    <dbReference type="NCBI Taxonomy" id="329523"/>
    <lineage>
        <taxon>Bacteria</taxon>
        <taxon>Bacillati</taxon>
        <taxon>Actinomycetota</taxon>
        <taxon>Actinomycetes</taxon>
        <taxon>Kitasatosporales</taxon>
        <taxon>Streptomycetaceae</taxon>
        <taxon>Streptomyces</taxon>
    </lineage>
</organism>
<evidence type="ECO:0000313" key="4">
    <source>
        <dbReference type="Proteomes" id="UP001500016"/>
    </source>
</evidence>
<protein>
    <recommendedName>
        <fullName evidence="2">Novel STAND NTPase 5 domain-containing protein</fullName>
    </recommendedName>
</protein>
<evidence type="ECO:0000313" key="3">
    <source>
        <dbReference type="EMBL" id="GAA2084032.1"/>
    </source>
</evidence>